<gene>
    <name evidence="1" type="ORF">APLA_LOCUS3732</name>
</gene>
<comment type="caution">
    <text evidence="1">The sequence shown here is derived from an EMBL/GenBank/DDBJ whole genome shotgun (WGS) entry which is preliminary data.</text>
</comment>
<dbReference type="Proteomes" id="UP000494256">
    <property type="component" value="Unassembled WGS sequence"/>
</dbReference>
<dbReference type="EMBL" id="CADEBD010000284">
    <property type="protein sequence ID" value="CAB3228929.1"/>
    <property type="molecule type" value="Genomic_DNA"/>
</dbReference>
<dbReference type="InterPro" id="IPR008383">
    <property type="entry name" value="API5"/>
</dbReference>
<name>A0A8S0Z925_ARCPL</name>
<reference evidence="1 2" key="1">
    <citation type="submission" date="2020-04" db="EMBL/GenBank/DDBJ databases">
        <authorList>
            <person name="Wallbank WR R."/>
            <person name="Pardo Diaz C."/>
            <person name="Kozak K."/>
            <person name="Martin S."/>
            <person name="Jiggins C."/>
            <person name="Moest M."/>
            <person name="Warren A I."/>
            <person name="Byers J.R.P. K."/>
            <person name="Montejo-Kovacevich G."/>
            <person name="Yen C E."/>
        </authorList>
    </citation>
    <scope>NUCLEOTIDE SEQUENCE [LARGE SCALE GENOMIC DNA]</scope>
</reference>
<dbReference type="Pfam" id="PF05918">
    <property type="entry name" value="API5"/>
    <property type="match status" value="1"/>
</dbReference>
<sequence>MQRQRQIESNCDQLTNSTAQVDSNQFLNLFCDHVLKRRDEILTPAGAADTKLDLLKLLAELTEHCGELENPENSSCL</sequence>
<accession>A0A8S0Z925</accession>
<dbReference type="AlphaFoldDB" id="A0A8S0Z925"/>
<protein>
    <submittedName>
        <fullName evidence="1">Uncharacterized protein</fullName>
    </submittedName>
</protein>
<organism evidence="1 2">
    <name type="scientific">Arctia plantaginis</name>
    <name type="common">Wood tiger moth</name>
    <name type="synonym">Phalaena plantaginis</name>
    <dbReference type="NCBI Taxonomy" id="874455"/>
    <lineage>
        <taxon>Eukaryota</taxon>
        <taxon>Metazoa</taxon>
        <taxon>Ecdysozoa</taxon>
        <taxon>Arthropoda</taxon>
        <taxon>Hexapoda</taxon>
        <taxon>Insecta</taxon>
        <taxon>Pterygota</taxon>
        <taxon>Neoptera</taxon>
        <taxon>Endopterygota</taxon>
        <taxon>Lepidoptera</taxon>
        <taxon>Glossata</taxon>
        <taxon>Ditrysia</taxon>
        <taxon>Noctuoidea</taxon>
        <taxon>Erebidae</taxon>
        <taxon>Arctiinae</taxon>
        <taxon>Arctia</taxon>
    </lineage>
</organism>
<evidence type="ECO:0000313" key="1">
    <source>
        <dbReference type="EMBL" id="CAB3228929.1"/>
    </source>
</evidence>
<dbReference type="OrthoDB" id="5984008at2759"/>
<evidence type="ECO:0000313" key="2">
    <source>
        <dbReference type="Proteomes" id="UP000494256"/>
    </source>
</evidence>
<proteinExistence type="predicted"/>